<keyword evidence="4" id="KW-1185">Reference proteome</keyword>
<protein>
    <recommendedName>
        <fullName evidence="2">Reverse transcriptase/retrotransposon-derived protein RNase H-like domain-containing protein</fullName>
    </recommendedName>
</protein>
<dbReference type="PANTHER" id="PTHR37984">
    <property type="entry name" value="PROTEIN CBG26694"/>
    <property type="match status" value="1"/>
</dbReference>
<evidence type="ECO:0000313" key="3">
    <source>
        <dbReference type="EMBL" id="KAJ8875792.1"/>
    </source>
</evidence>
<dbReference type="Proteomes" id="UP001159363">
    <property type="component" value="Chromosome 8"/>
</dbReference>
<evidence type="ECO:0000259" key="2">
    <source>
        <dbReference type="Pfam" id="PF17919"/>
    </source>
</evidence>
<feature type="domain" description="Reverse transcriptase/retrotransposon-derived protein RNase H-like" evidence="2">
    <location>
        <begin position="66"/>
        <end position="109"/>
    </location>
</feature>
<dbReference type="InterPro" id="IPR043128">
    <property type="entry name" value="Rev_trsase/Diguanyl_cyclase"/>
</dbReference>
<evidence type="ECO:0000313" key="4">
    <source>
        <dbReference type="Proteomes" id="UP001159363"/>
    </source>
</evidence>
<comment type="caution">
    <text evidence="3">The sequence shown here is derived from an EMBL/GenBank/DDBJ whole genome shotgun (WGS) entry which is preliminary data.</text>
</comment>
<name>A0ABQ9GUT3_9NEOP</name>
<dbReference type="SUPFAM" id="SSF56672">
    <property type="entry name" value="DNA/RNA polymerases"/>
    <property type="match status" value="1"/>
</dbReference>
<dbReference type="Gene3D" id="3.30.70.270">
    <property type="match status" value="1"/>
</dbReference>
<dbReference type="InterPro" id="IPR043502">
    <property type="entry name" value="DNA/RNA_pol_sf"/>
</dbReference>
<dbReference type="PANTHER" id="PTHR37984:SF5">
    <property type="entry name" value="PROTEIN NYNRIN-LIKE"/>
    <property type="match status" value="1"/>
</dbReference>
<evidence type="ECO:0000256" key="1">
    <source>
        <dbReference type="ARBA" id="ARBA00023268"/>
    </source>
</evidence>
<dbReference type="InterPro" id="IPR050951">
    <property type="entry name" value="Retrovirus_Pol_polyprotein"/>
</dbReference>
<reference evidence="3 4" key="1">
    <citation type="submission" date="2023-02" db="EMBL/GenBank/DDBJ databases">
        <title>LHISI_Scaffold_Assembly.</title>
        <authorList>
            <person name="Stuart O.P."/>
            <person name="Cleave R."/>
            <person name="Magrath M.J.L."/>
            <person name="Mikheyev A.S."/>
        </authorList>
    </citation>
    <scope>NUCLEOTIDE SEQUENCE [LARGE SCALE GENOMIC DNA]</scope>
    <source>
        <strain evidence="3">Daus_M_001</strain>
        <tissue evidence="3">Leg muscle</tissue>
    </source>
</reference>
<sequence length="110" mass="12251">MDQVLQDLDGIVSFQYGILVTVKGAEDHFKYMEHVCNRLVEYFLKFLPCLAMIMAPLYALHKEGLQCDAASATVKEMLTSSKVLAHYYPNLPVRLACNASPYGLGAIISH</sequence>
<gene>
    <name evidence="3" type="ORF">PR048_023691</name>
</gene>
<proteinExistence type="predicted"/>
<dbReference type="EMBL" id="JARBHB010000009">
    <property type="protein sequence ID" value="KAJ8875792.1"/>
    <property type="molecule type" value="Genomic_DNA"/>
</dbReference>
<accession>A0ABQ9GUT3</accession>
<organism evidence="3 4">
    <name type="scientific">Dryococelus australis</name>
    <dbReference type="NCBI Taxonomy" id="614101"/>
    <lineage>
        <taxon>Eukaryota</taxon>
        <taxon>Metazoa</taxon>
        <taxon>Ecdysozoa</taxon>
        <taxon>Arthropoda</taxon>
        <taxon>Hexapoda</taxon>
        <taxon>Insecta</taxon>
        <taxon>Pterygota</taxon>
        <taxon>Neoptera</taxon>
        <taxon>Polyneoptera</taxon>
        <taxon>Phasmatodea</taxon>
        <taxon>Verophasmatodea</taxon>
        <taxon>Anareolatae</taxon>
        <taxon>Phasmatidae</taxon>
        <taxon>Eurycanthinae</taxon>
        <taxon>Dryococelus</taxon>
    </lineage>
</organism>
<dbReference type="Pfam" id="PF17919">
    <property type="entry name" value="RT_RNaseH_2"/>
    <property type="match status" value="1"/>
</dbReference>
<keyword evidence="1" id="KW-0511">Multifunctional enzyme</keyword>
<dbReference type="InterPro" id="IPR041577">
    <property type="entry name" value="RT_RNaseH_2"/>
</dbReference>
<feature type="non-terminal residue" evidence="3">
    <location>
        <position position="110"/>
    </location>
</feature>